<keyword evidence="3 5" id="KW-1133">Transmembrane helix</keyword>
<organism evidence="6 7">
    <name type="scientific">Tribonema minus</name>
    <dbReference type="NCBI Taxonomy" id="303371"/>
    <lineage>
        <taxon>Eukaryota</taxon>
        <taxon>Sar</taxon>
        <taxon>Stramenopiles</taxon>
        <taxon>Ochrophyta</taxon>
        <taxon>PX clade</taxon>
        <taxon>Xanthophyceae</taxon>
        <taxon>Tribonematales</taxon>
        <taxon>Tribonemataceae</taxon>
        <taxon>Tribonema</taxon>
    </lineage>
</organism>
<dbReference type="Pfam" id="PF01027">
    <property type="entry name" value="Bax1-I"/>
    <property type="match status" value="1"/>
</dbReference>
<evidence type="ECO:0000256" key="4">
    <source>
        <dbReference type="ARBA" id="ARBA00023136"/>
    </source>
</evidence>
<feature type="transmembrane region" description="Helical" evidence="5">
    <location>
        <begin position="235"/>
        <end position="257"/>
    </location>
</feature>
<dbReference type="OrthoDB" id="7933078at2759"/>
<proteinExistence type="inferred from homology"/>
<feature type="transmembrane region" description="Helical" evidence="5">
    <location>
        <begin position="112"/>
        <end position="133"/>
    </location>
</feature>
<keyword evidence="2 5" id="KW-0812">Transmembrane</keyword>
<feature type="transmembrane region" description="Helical" evidence="5">
    <location>
        <begin position="169"/>
        <end position="189"/>
    </location>
</feature>
<dbReference type="InterPro" id="IPR006214">
    <property type="entry name" value="Bax_inhibitor_1-related"/>
</dbReference>
<evidence type="ECO:0000256" key="3">
    <source>
        <dbReference type="ARBA" id="ARBA00022989"/>
    </source>
</evidence>
<protein>
    <submittedName>
        <fullName evidence="6">Inhibitor of apoptosis-promoting Bax1-domain-containing protein</fullName>
    </submittedName>
</protein>
<feature type="transmembrane region" description="Helical" evidence="5">
    <location>
        <begin position="139"/>
        <end position="157"/>
    </location>
</feature>
<dbReference type="PANTHER" id="PTHR23291:SF47">
    <property type="entry name" value="TRANSMEMBRANE BAX INHIBITOR MOTIF CONTAINING 7"/>
    <property type="match status" value="1"/>
</dbReference>
<dbReference type="AlphaFoldDB" id="A0A836CDW9"/>
<accession>A0A836CDW9</accession>
<dbReference type="PANTHER" id="PTHR23291">
    <property type="entry name" value="BAX INHIBITOR-RELATED"/>
    <property type="match status" value="1"/>
</dbReference>
<sequence length="262" mass="28798">MSNNSCRSPSLPVRYEEGLLKFRTHQYAEAFLMRDSRVGFIRKVYLSLACQLLFTAGAVVLTTQRKAELLPWLLAGERQGRLGAVMYGGMAIAISSLLALQVKAFKGFGPTLALLTLFTVGESMMVSIITLFFKARSVYMGLIQTAVATLGLSLYAFQTNPKYDLTGVGQALASGLLVLLMFGILRIAFPGTFGGTDLLYSSFGAGLFSLFIVYDTQRVIGGKHRQVDQVDRKDWALGSVALYTDVLQLFIHLLHIFGSREQ</sequence>
<evidence type="ECO:0000313" key="7">
    <source>
        <dbReference type="Proteomes" id="UP000664859"/>
    </source>
</evidence>
<keyword evidence="4 5" id="KW-0472">Membrane</keyword>
<evidence type="ECO:0000256" key="1">
    <source>
        <dbReference type="ARBA" id="ARBA00004141"/>
    </source>
</evidence>
<dbReference type="GO" id="GO:0016020">
    <property type="term" value="C:membrane"/>
    <property type="evidence" value="ECO:0007669"/>
    <property type="project" value="UniProtKB-SubCell"/>
</dbReference>
<evidence type="ECO:0000256" key="5">
    <source>
        <dbReference type="RuleBase" id="RU004379"/>
    </source>
</evidence>
<name>A0A836CDW9_9STRA</name>
<evidence type="ECO:0000256" key="2">
    <source>
        <dbReference type="ARBA" id="ARBA00022692"/>
    </source>
</evidence>
<gene>
    <name evidence="6" type="ORF">JKP88DRAFT_319806</name>
</gene>
<comment type="caution">
    <text evidence="6">The sequence shown here is derived from an EMBL/GenBank/DDBJ whole genome shotgun (WGS) entry which is preliminary data.</text>
</comment>
<comment type="subcellular location">
    <subcellularLocation>
        <location evidence="1">Membrane</location>
        <topology evidence="1">Multi-pass membrane protein</topology>
    </subcellularLocation>
</comment>
<comment type="similarity">
    <text evidence="5">Belongs to the BI1 family.</text>
</comment>
<dbReference type="EMBL" id="JAFCMP010000268">
    <property type="protein sequence ID" value="KAG5182094.1"/>
    <property type="molecule type" value="Genomic_DNA"/>
</dbReference>
<feature type="transmembrane region" description="Helical" evidence="5">
    <location>
        <begin position="82"/>
        <end position="100"/>
    </location>
</feature>
<keyword evidence="7" id="KW-1185">Reference proteome</keyword>
<feature type="transmembrane region" description="Helical" evidence="5">
    <location>
        <begin position="195"/>
        <end position="214"/>
    </location>
</feature>
<feature type="transmembrane region" description="Helical" evidence="5">
    <location>
        <begin position="44"/>
        <end position="62"/>
    </location>
</feature>
<evidence type="ECO:0000313" key="6">
    <source>
        <dbReference type="EMBL" id="KAG5182094.1"/>
    </source>
</evidence>
<dbReference type="Proteomes" id="UP000664859">
    <property type="component" value="Unassembled WGS sequence"/>
</dbReference>
<reference evidence="6" key="1">
    <citation type="submission" date="2021-02" db="EMBL/GenBank/DDBJ databases">
        <title>First Annotated Genome of the Yellow-green Alga Tribonema minus.</title>
        <authorList>
            <person name="Mahan K.M."/>
        </authorList>
    </citation>
    <scope>NUCLEOTIDE SEQUENCE</scope>
    <source>
        <strain evidence="6">UTEX B ZZ1240</strain>
    </source>
</reference>